<dbReference type="FunFam" id="1.20.120.790:FF:000004">
    <property type="entry name" value="Heat shock protein 75 kDa"/>
    <property type="match status" value="1"/>
</dbReference>
<evidence type="ECO:0000256" key="17">
    <source>
        <dbReference type="ARBA" id="ARBA00080766"/>
    </source>
</evidence>
<keyword evidence="8" id="KW-0809">Transit peptide</keyword>
<evidence type="ECO:0000256" key="7">
    <source>
        <dbReference type="ARBA" id="ARBA00022840"/>
    </source>
</evidence>
<keyword evidence="9" id="KW-0007">Acetylation</keyword>
<dbReference type="FunFam" id="3.30.565.10:FF:000021">
    <property type="entry name" value="Heat shock protein 75 kDa, mitochondrial"/>
    <property type="match status" value="1"/>
</dbReference>
<keyword evidence="5 18" id="KW-0547">Nucleotide-binding</keyword>
<evidence type="ECO:0000259" key="19">
    <source>
        <dbReference type="SMART" id="SM00387"/>
    </source>
</evidence>
<organism evidence="20 21">
    <name type="scientific">Ficedula albicollis</name>
    <name type="common">Collared flycatcher</name>
    <name type="synonym">Muscicapa albicollis</name>
    <dbReference type="NCBI Taxonomy" id="59894"/>
    <lineage>
        <taxon>Eukaryota</taxon>
        <taxon>Metazoa</taxon>
        <taxon>Chordata</taxon>
        <taxon>Craniata</taxon>
        <taxon>Vertebrata</taxon>
        <taxon>Euteleostomi</taxon>
        <taxon>Archelosauria</taxon>
        <taxon>Archosauria</taxon>
        <taxon>Dinosauria</taxon>
        <taxon>Saurischia</taxon>
        <taxon>Theropoda</taxon>
        <taxon>Coelurosauria</taxon>
        <taxon>Aves</taxon>
        <taxon>Neognathae</taxon>
        <taxon>Neoaves</taxon>
        <taxon>Telluraves</taxon>
        <taxon>Australaves</taxon>
        <taxon>Passeriformes</taxon>
        <taxon>Muscicapidae</taxon>
        <taxon>Ficedula</taxon>
    </lineage>
</organism>
<protein>
    <recommendedName>
        <fullName evidence="15">Heat shock protein 75 kDa, mitochondrial</fullName>
    </recommendedName>
    <alternativeName>
        <fullName evidence="17">TNFR-associated protein 1</fullName>
    </alternativeName>
    <alternativeName>
        <fullName evidence="16">Tumor necrosis factor type 1 receptor-associated protein</fullName>
    </alternativeName>
</protein>
<feature type="binding site" evidence="18">
    <location>
        <position position="100"/>
    </location>
    <ligand>
        <name>ATP</name>
        <dbReference type="ChEBI" id="CHEBI:30616"/>
    </ligand>
</feature>
<evidence type="ECO:0000256" key="14">
    <source>
        <dbReference type="ARBA" id="ARBA00066161"/>
    </source>
</evidence>
<evidence type="ECO:0000313" key="21">
    <source>
        <dbReference type="Proteomes" id="UP000016665"/>
    </source>
</evidence>
<dbReference type="PRINTS" id="PR00775">
    <property type="entry name" value="HEATSHOCK90"/>
</dbReference>
<dbReference type="Gene3D" id="3.30.230.80">
    <property type="match status" value="1"/>
</dbReference>
<comment type="function">
    <text evidence="13">Chaperone that expresses an ATPase activity. Involved in maintaining mitochondrial function and polarization, downstream of PINK1 and mitochondrial complex I. Is a negative regulator of mitochondrial respiration able to modulate the balance between oxidative phosphorylation and aerobic glycolysis. The impact of TRAP1 on mitochondrial respiration is probably mediated by modulation of mitochondrial SRC and inhibition of SDHA.</text>
</comment>
<feature type="binding site" evidence="18">
    <location>
        <begin position="185"/>
        <end position="190"/>
    </location>
    <ligand>
        <name>ATP</name>
        <dbReference type="ChEBI" id="CHEBI:30616"/>
    </ligand>
</feature>
<evidence type="ECO:0000256" key="5">
    <source>
        <dbReference type="ARBA" id="ARBA00022741"/>
    </source>
</evidence>
<keyword evidence="11" id="KW-0472">Membrane</keyword>
<evidence type="ECO:0000256" key="1">
    <source>
        <dbReference type="ARBA" id="ARBA00004273"/>
    </source>
</evidence>
<dbReference type="NCBIfam" id="NF003555">
    <property type="entry name" value="PRK05218.1"/>
    <property type="match status" value="1"/>
</dbReference>
<dbReference type="InterPro" id="IPR001404">
    <property type="entry name" value="Hsp90_fam"/>
</dbReference>
<evidence type="ECO:0000256" key="4">
    <source>
        <dbReference type="ARBA" id="ARBA00022553"/>
    </source>
</evidence>
<feature type="binding site" evidence="18">
    <location>
        <position position="148"/>
    </location>
    <ligand>
        <name>ATP</name>
        <dbReference type="ChEBI" id="CHEBI:30616"/>
    </ligand>
</feature>
<dbReference type="GO" id="GO:0016887">
    <property type="term" value="F:ATP hydrolysis activity"/>
    <property type="evidence" value="ECO:0007669"/>
    <property type="project" value="InterPro"/>
</dbReference>
<sequence length="848" mass="96349">MWIEISSLVSSAKGTACLQRQILHRWSLQHNIPACSIPAVRMYSTQTAESKEEEPLHTIISNTENVKGAASKHEFQAETKKLLDIVARSLYSEKEVFIRELISNGSDALEKLRHRLMTEGKALPELEIHLQTDSRKGTITIQDTGIGMTQEELVSNLGTIARSGSKAFLEALQSQAEASSKIIGQFGVGFYSAFMVADKVEVFSQSSETGSPGYHWSSDGSGMFEIAEASGVRAGTKIIIHLKEDCKEFANEDRVKEVVTKYSNFISFPLYLNGRRINTLQALWMLDPKDISEWQHEEFYRFVAQAYDKPRYILHYKTDAPLNIRSIFYVPEQKPSMFDISREMGSSVALYSRKILIQTKAADILPKWLRFLRGVVDSEDIPLNLSRELLQESALIRKLRDVLQKRLIKFFIDQSKKDPEKYAKFFEEYGVFMREGIVTIAEQDVKEDIAKLLRYESSALPAGQLTSLPEYSSRMKAGSRNIYYLCAPNRHLAEHSPYFEAMKKKDMEVGEEWCHSQGNTLSCRSSAQGWLSELSSAFARPPLPLLRLWQEARRILSHTLNHNVKKHGAGRGGVELGELTGARFLQEDIAKLLRYESSALPAGQLTSLPEYSSRMKAGSRNIYYLCAPNRHLAEHSPYFEAMKKKDMEVLFCYEQFDELTLLHLREFDKKKLISVETDIVVDHYKEEKFEESRPAGERLTEKEAEDLMAWMRNALGSRVTGVKVTTRLDTHPAMITVLEMGAARHFLRMQQLAKTQEERAQLLQPTLEINTGHALIKKLSELKDSQPDLAQMLLDQVRARPSSEAAPSFPEPACRPCMAGNRVTHYSGQESHPSVVPGYCWDLWSMFS</sequence>
<evidence type="ECO:0000256" key="9">
    <source>
        <dbReference type="ARBA" id="ARBA00022990"/>
    </source>
</evidence>
<dbReference type="Gene3D" id="3.40.50.11260">
    <property type="match status" value="2"/>
</dbReference>
<reference evidence="20 21" key="1">
    <citation type="journal article" date="2012" name="Nature">
        <title>The genomic landscape of species divergence in Ficedula flycatchers.</title>
        <authorList>
            <person name="Ellegren H."/>
            <person name="Smeds L."/>
            <person name="Burri R."/>
            <person name="Olason P.I."/>
            <person name="Backstrom N."/>
            <person name="Kawakami T."/>
            <person name="Kunstner A."/>
            <person name="Makinen H."/>
            <person name="Nadachowska-Brzyska K."/>
            <person name="Qvarnstrom A."/>
            <person name="Uebbing S."/>
            <person name="Wolf J.B."/>
        </authorList>
    </citation>
    <scope>NUCLEOTIDE SEQUENCE [LARGE SCALE GENOMIC DNA]</scope>
</reference>
<dbReference type="GO" id="GO:0005524">
    <property type="term" value="F:ATP binding"/>
    <property type="evidence" value="ECO:0007669"/>
    <property type="project" value="UniProtKB-KW"/>
</dbReference>
<dbReference type="AlphaFoldDB" id="A0A803W543"/>
<evidence type="ECO:0000313" key="20">
    <source>
        <dbReference type="Ensembl" id="ENSFALP00000030099.1"/>
    </source>
</evidence>
<accession>A0A803W543</accession>
<evidence type="ECO:0000256" key="16">
    <source>
        <dbReference type="ARBA" id="ARBA00076190"/>
    </source>
</evidence>
<feature type="binding site" evidence="18">
    <location>
        <position position="104"/>
    </location>
    <ligand>
        <name>ATP</name>
        <dbReference type="ChEBI" id="CHEBI:30616"/>
    </ligand>
</feature>
<dbReference type="GO" id="GO:0140662">
    <property type="term" value="F:ATP-dependent protein folding chaperone"/>
    <property type="evidence" value="ECO:0007669"/>
    <property type="project" value="InterPro"/>
</dbReference>
<dbReference type="FunFam" id="3.30.230.80:FF:000004">
    <property type="entry name" value="Heat shock protein 75 kDa"/>
    <property type="match status" value="1"/>
</dbReference>
<reference evidence="20" key="2">
    <citation type="submission" date="2025-08" db="UniProtKB">
        <authorList>
            <consortium name="Ensembl"/>
        </authorList>
    </citation>
    <scope>IDENTIFICATION</scope>
</reference>
<gene>
    <name evidence="20" type="primary">TRAP1</name>
</gene>
<keyword evidence="4" id="KW-0597">Phosphoprotein</keyword>
<comment type="similarity">
    <text evidence="3">Belongs to the heat shock protein 90 family.</text>
</comment>
<dbReference type="SUPFAM" id="SSF110942">
    <property type="entry name" value="HSP90 C-terminal domain"/>
    <property type="match status" value="1"/>
</dbReference>
<dbReference type="FunFam" id="3.40.50.11260:FF:000004">
    <property type="entry name" value="Heat shock protein 75 mitochondrial"/>
    <property type="match status" value="1"/>
</dbReference>
<dbReference type="GO" id="GO:0051082">
    <property type="term" value="F:unfolded protein binding"/>
    <property type="evidence" value="ECO:0007669"/>
    <property type="project" value="InterPro"/>
</dbReference>
<dbReference type="GO" id="GO:0005759">
    <property type="term" value="C:mitochondrial matrix"/>
    <property type="evidence" value="ECO:0007669"/>
    <property type="project" value="UniProtKB-SubCell"/>
</dbReference>
<dbReference type="Gene3D" id="3.30.565.10">
    <property type="entry name" value="Histidine kinase-like ATPase, C-terminal domain"/>
    <property type="match status" value="1"/>
</dbReference>
<feature type="binding site" evidence="18">
    <location>
        <position position="387"/>
    </location>
    <ligand>
        <name>ATP</name>
        <dbReference type="ChEBI" id="CHEBI:30616"/>
    </ligand>
</feature>
<evidence type="ECO:0000256" key="12">
    <source>
        <dbReference type="ARBA" id="ARBA00023186"/>
    </source>
</evidence>
<evidence type="ECO:0000256" key="11">
    <source>
        <dbReference type="ARBA" id="ARBA00023136"/>
    </source>
</evidence>
<dbReference type="GO" id="GO:0019901">
    <property type="term" value="F:protein kinase binding"/>
    <property type="evidence" value="ECO:0007669"/>
    <property type="project" value="Ensembl"/>
</dbReference>
<comment type="subcellular location">
    <subcellularLocation>
        <location evidence="1">Mitochondrion inner membrane</location>
    </subcellularLocation>
    <subcellularLocation>
        <location evidence="2">Mitochondrion matrix</location>
    </subcellularLocation>
</comment>
<dbReference type="GO" id="GO:0005743">
    <property type="term" value="C:mitochondrial inner membrane"/>
    <property type="evidence" value="ECO:0007669"/>
    <property type="project" value="UniProtKB-SubCell"/>
</dbReference>
<dbReference type="InterPro" id="IPR020568">
    <property type="entry name" value="Ribosomal_Su5_D2-typ_SF"/>
</dbReference>
<dbReference type="Proteomes" id="UP000016665">
    <property type="component" value="Chromosome 14"/>
</dbReference>
<dbReference type="PANTHER" id="PTHR11528">
    <property type="entry name" value="HEAT SHOCK PROTEIN 90 FAMILY MEMBER"/>
    <property type="match status" value="1"/>
</dbReference>
<evidence type="ECO:0000256" key="15">
    <source>
        <dbReference type="ARBA" id="ARBA00073018"/>
    </source>
</evidence>
<dbReference type="GO" id="GO:0005654">
    <property type="term" value="C:nucleoplasm"/>
    <property type="evidence" value="ECO:0007669"/>
    <property type="project" value="Ensembl"/>
</dbReference>
<feature type="binding site" evidence="18">
    <location>
        <begin position="163"/>
        <end position="164"/>
    </location>
    <ligand>
        <name>ATP</name>
        <dbReference type="ChEBI" id="CHEBI:30616"/>
    </ligand>
</feature>
<dbReference type="InterPro" id="IPR020575">
    <property type="entry name" value="Hsp90_N"/>
</dbReference>
<evidence type="ECO:0000256" key="10">
    <source>
        <dbReference type="ARBA" id="ARBA00023128"/>
    </source>
</evidence>
<dbReference type="SUPFAM" id="SSF54211">
    <property type="entry name" value="Ribosomal protein S5 domain 2-like"/>
    <property type="match status" value="2"/>
</dbReference>
<feature type="binding site" evidence="18">
    <location>
        <position position="156"/>
    </location>
    <ligand>
        <name>ATP</name>
        <dbReference type="ChEBI" id="CHEBI:30616"/>
    </ligand>
</feature>
<evidence type="ECO:0000256" key="3">
    <source>
        <dbReference type="ARBA" id="ARBA00008239"/>
    </source>
</evidence>
<feature type="binding site" evidence="18">
    <location>
        <position position="236"/>
    </location>
    <ligand>
        <name>ATP</name>
        <dbReference type="ChEBI" id="CHEBI:30616"/>
    </ligand>
</feature>
<comment type="subunit">
    <text evidence="14">Binds to the intracellular domain of tumor necrosis factor type 1 receptor. Binds to RB1. Interacts with SRC. Interacts with SDHA.</text>
</comment>
<dbReference type="Pfam" id="PF00183">
    <property type="entry name" value="HSP90"/>
    <property type="match status" value="2"/>
</dbReference>
<dbReference type="CDD" id="cd16927">
    <property type="entry name" value="HATPase_Hsp90-like"/>
    <property type="match status" value="1"/>
</dbReference>
<keyword evidence="10" id="KW-0496">Mitochondrion</keyword>
<dbReference type="SUPFAM" id="SSF55874">
    <property type="entry name" value="ATPase domain of HSP90 chaperone/DNA topoisomerase II/histidine kinase"/>
    <property type="match status" value="1"/>
</dbReference>
<keyword evidence="12" id="KW-0143">Chaperone</keyword>
<keyword evidence="7 18" id="KW-0067">ATP-binding</keyword>
<dbReference type="GO" id="GO:0009386">
    <property type="term" value="P:translational attenuation"/>
    <property type="evidence" value="ECO:0007669"/>
    <property type="project" value="Ensembl"/>
</dbReference>
<evidence type="ECO:0000256" key="18">
    <source>
        <dbReference type="PIRSR" id="PIRSR002583-1"/>
    </source>
</evidence>
<dbReference type="GO" id="GO:1901856">
    <property type="term" value="P:negative regulation of cellular respiration"/>
    <property type="evidence" value="ECO:0007669"/>
    <property type="project" value="Ensembl"/>
</dbReference>
<dbReference type="InterPro" id="IPR003594">
    <property type="entry name" value="HATPase_dom"/>
</dbReference>
<dbReference type="Ensembl" id="ENSFALT00000028791.1">
    <property type="protein sequence ID" value="ENSFALP00000030099.1"/>
    <property type="gene ID" value="ENSFALG00000004288.2"/>
</dbReference>
<dbReference type="PIRSF" id="PIRSF002583">
    <property type="entry name" value="Hsp90"/>
    <property type="match status" value="1"/>
</dbReference>
<reference evidence="20" key="3">
    <citation type="submission" date="2025-09" db="UniProtKB">
        <authorList>
            <consortium name="Ensembl"/>
        </authorList>
    </citation>
    <scope>IDENTIFICATION</scope>
</reference>
<evidence type="ECO:0000256" key="2">
    <source>
        <dbReference type="ARBA" id="ARBA00004305"/>
    </source>
</evidence>
<dbReference type="InterPro" id="IPR036890">
    <property type="entry name" value="HATPase_C_sf"/>
</dbReference>
<keyword evidence="6" id="KW-0999">Mitochondrion inner membrane</keyword>
<dbReference type="GeneTree" id="ENSGT01020000230401"/>
<evidence type="ECO:0000256" key="8">
    <source>
        <dbReference type="ARBA" id="ARBA00022946"/>
    </source>
</evidence>
<evidence type="ECO:0000256" key="6">
    <source>
        <dbReference type="ARBA" id="ARBA00022792"/>
    </source>
</evidence>
<dbReference type="Gene3D" id="1.20.120.790">
    <property type="entry name" value="Heat shock protein 90, C-terminal domain"/>
    <property type="match status" value="1"/>
</dbReference>
<dbReference type="InterPro" id="IPR037196">
    <property type="entry name" value="HSP90_C"/>
</dbReference>
<dbReference type="SMART" id="SM00387">
    <property type="entry name" value="HATPase_c"/>
    <property type="match status" value="1"/>
</dbReference>
<evidence type="ECO:0000256" key="13">
    <source>
        <dbReference type="ARBA" id="ARBA00057498"/>
    </source>
</evidence>
<feature type="domain" description="Histidine kinase/HSP90-like ATPase" evidence="19">
    <location>
        <begin position="93"/>
        <end position="246"/>
    </location>
</feature>
<dbReference type="HAMAP" id="MF_00505">
    <property type="entry name" value="HSP90"/>
    <property type="match status" value="1"/>
</dbReference>
<dbReference type="Pfam" id="PF13589">
    <property type="entry name" value="HATPase_c_3"/>
    <property type="match status" value="1"/>
</dbReference>
<proteinExistence type="inferred from homology"/>
<keyword evidence="21" id="KW-1185">Reference proteome</keyword>
<feature type="binding site" evidence="18">
    <location>
        <position position="143"/>
    </location>
    <ligand>
        <name>ATP</name>
        <dbReference type="ChEBI" id="CHEBI:30616"/>
    </ligand>
</feature>
<name>A0A803W543_FICAL</name>